<comment type="caution">
    <text evidence="2">The sequence shown here is derived from an EMBL/GenBank/DDBJ whole genome shotgun (WGS) entry which is preliminary data.</text>
</comment>
<accession>A0ABW1DHC7</accession>
<feature type="chain" id="PRO_5045889280" description="Lipoprotein" evidence="1">
    <location>
        <begin position="23"/>
        <end position="176"/>
    </location>
</feature>
<evidence type="ECO:0000313" key="3">
    <source>
        <dbReference type="Proteomes" id="UP001595979"/>
    </source>
</evidence>
<dbReference type="Proteomes" id="UP001595979">
    <property type="component" value="Unassembled WGS sequence"/>
</dbReference>
<evidence type="ECO:0000256" key="1">
    <source>
        <dbReference type="SAM" id="SignalP"/>
    </source>
</evidence>
<reference evidence="3" key="1">
    <citation type="journal article" date="2019" name="Int. J. Syst. Evol. Microbiol.">
        <title>The Global Catalogue of Microorganisms (GCM) 10K type strain sequencing project: providing services to taxonomists for standard genome sequencing and annotation.</title>
        <authorList>
            <consortium name="The Broad Institute Genomics Platform"/>
            <consortium name="The Broad Institute Genome Sequencing Center for Infectious Disease"/>
            <person name="Wu L."/>
            <person name="Ma J."/>
        </authorList>
    </citation>
    <scope>NUCLEOTIDE SEQUENCE [LARGE SCALE GENOMIC DNA]</scope>
    <source>
        <strain evidence="3">CGMCC 1.15053</strain>
    </source>
</reference>
<dbReference type="PROSITE" id="PS51257">
    <property type="entry name" value="PROKAR_LIPOPROTEIN"/>
    <property type="match status" value="1"/>
</dbReference>
<evidence type="ECO:0000313" key="2">
    <source>
        <dbReference type="EMBL" id="MFC5848138.1"/>
    </source>
</evidence>
<evidence type="ECO:0008006" key="4">
    <source>
        <dbReference type="Google" id="ProtNLM"/>
    </source>
</evidence>
<organism evidence="2 3">
    <name type="scientific">Deinococcus petrolearius</name>
    <dbReference type="NCBI Taxonomy" id="1751295"/>
    <lineage>
        <taxon>Bacteria</taxon>
        <taxon>Thermotogati</taxon>
        <taxon>Deinococcota</taxon>
        <taxon>Deinococci</taxon>
        <taxon>Deinococcales</taxon>
        <taxon>Deinococcaceae</taxon>
        <taxon>Deinococcus</taxon>
    </lineage>
</organism>
<dbReference type="EMBL" id="JBHSOH010000006">
    <property type="protein sequence ID" value="MFC5848138.1"/>
    <property type="molecule type" value="Genomic_DNA"/>
</dbReference>
<keyword evidence="1" id="KW-0732">Signal</keyword>
<feature type="signal peptide" evidence="1">
    <location>
        <begin position="1"/>
        <end position="22"/>
    </location>
</feature>
<name>A0ABW1DHC7_9DEIO</name>
<dbReference type="RefSeq" id="WP_380047894.1">
    <property type="nucleotide sequence ID" value="NZ_JBHSOH010000006.1"/>
</dbReference>
<keyword evidence="3" id="KW-1185">Reference proteome</keyword>
<gene>
    <name evidence="2" type="ORF">ACFPQ6_07420</name>
</gene>
<protein>
    <recommendedName>
        <fullName evidence="4">Lipoprotein</fullName>
    </recommendedName>
</protein>
<proteinExistence type="predicted"/>
<sequence length="176" mass="17515">MKKRAPLLPPLLLSGAAACLLASCAPTLTGPVTGRIVNGQTGEEGTVSFARGTLRPGYVDGSAGDNVVIRIGSQAYTGRTAIVSGGVAGPLPAGWGLSVGFGGGTRLEGDGALGWGTRLDTPAHGPVAATSRSGNLIARTLGAAPRTLTCTLTVDVNEHGIGECTGSDGAKYALQF</sequence>